<comment type="caution">
    <text evidence="2">The sequence shown here is derived from an EMBL/GenBank/DDBJ whole genome shotgun (WGS) entry which is preliminary data.</text>
</comment>
<feature type="transmembrane region" description="Helical" evidence="1">
    <location>
        <begin position="186"/>
        <end position="202"/>
    </location>
</feature>
<keyword evidence="1" id="KW-1133">Transmembrane helix</keyword>
<keyword evidence="1" id="KW-0472">Membrane</keyword>
<dbReference type="Pfam" id="PF13630">
    <property type="entry name" value="SdpI"/>
    <property type="match status" value="1"/>
</dbReference>
<feature type="transmembrane region" description="Helical" evidence="1">
    <location>
        <begin position="124"/>
        <end position="146"/>
    </location>
</feature>
<evidence type="ECO:0000256" key="1">
    <source>
        <dbReference type="SAM" id="Phobius"/>
    </source>
</evidence>
<keyword evidence="1" id="KW-0812">Transmembrane</keyword>
<organism evidence="2 3">
    <name type="scientific">Eiseniibacteriota bacterium</name>
    <dbReference type="NCBI Taxonomy" id="2212470"/>
    <lineage>
        <taxon>Bacteria</taxon>
        <taxon>Candidatus Eiseniibacteriota</taxon>
    </lineage>
</organism>
<feature type="transmembrane region" description="Helical" evidence="1">
    <location>
        <begin position="6"/>
        <end position="26"/>
    </location>
</feature>
<evidence type="ECO:0000313" key="3">
    <source>
        <dbReference type="Proteomes" id="UP000547674"/>
    </source>
</evidence>
<feature type="transmembrane region" description="Helical" evidence="1">
    <location>
        <begin position="82"/>
        <end position="103"/>
    </location>
</feature>
<proteinExistence type="predicted"/>
<dbReference type="EMBL" id="JABDJR010000435">
    <property type="protein sequence ID" value="NNF07239.1"/>
    <property type="molecule type" value="Genomic_DNA"/>
</dbReference>
<gene>
    <name evidence="2" type="ORF">HKN21_10805</name>
</gene>
<protein>
    <submittedName>
        <fullName evidence="2">SdpI family protein</fullName>
    </submittedName>
</protein>
<dbReference type="Proteomes" id="UP000547674">
    <property type="component" value="Unassembled WGS sequence"/>
</dbReference>
<feature type="transmembrane region" description="Helical" evidence="1">
    <location>
        <begin position="222"/>
        <end position="243"/>
    </location>
</feature>
<dbReference type="AlphaFoldDB" id="A0A7Y2ECD1"/>
<dbReference type="InterPro" id="IPR025962">
    <property type="entry name" value="SdpI/YhfL"/>
</dbReference>
<sequence>MTIDFGILRLVLFALLLPLGLILRFGSLPPSSGIGLGLPWTYADEEIWKRSNRRFGELLVGWSVWLLLQHFIGMPWEWIATLWAPLIITLVASLSYSASLYQRRYHTLRVIREDQPSKPFPKRGGWFVVVLREVLPLCALLIPILLVRSLYAELPDRIPIRWGLADGPIDWRWRDEALAFLRHQTMKIYLGLFFLESAYLLLKWVRGFRQSFAPVMLTRPHWFFFFFKLSWVVLFAGVNLGFVLHAAKGKPLSPFLVPGAILLMILGGLVAWDTHRATYVPPRKERVIGSK</sequence>
<feature type="transmembrane region" description="Helical" evidence="1">
    <location>
        <begin position="255"/>
        <end position="274"/>
    </location>
</feature>
<name>A0A7Y2ECD1_UNCEI</name>
<evidence type="ECO:0000313" key="2">
    <source>
        <dbReference type="EMBL" id="NNF07239.1"/>
    </source>
</evidence>
<accession>A0A7Y2ECD1</accession>
<reference evidence="2 3" key="1">
    <citation type="submission" date="2020-03" db="EMBL/GenBank/DDBJ databases">
        <title>Metabolic flexibility allows generalist bacteria to become dominant in a frequently disturbed ecosystem.</title>
        <authorList>
            <person name="Chen Y.-J."/>
            <person name="Leung P.M."/>
            <person name="Bay S.K."/>
            <person name="Hugenholtz P."/>
            <person name="Kessler A.J."/>
            <person name="Shelley G."/>
            <person name="Waite D.W."/>
            <person name="Cook P.L."/>
            <person name="Greening C."/>
        </authorList>
    </citation>
    <scope>NUCLEOTIDE SEQUENCE [LARGE SCALE GENOMIC DNA]</scope>
    <source>
        <strain evidence="2">SS_bin_28</strain>
    </source>
</reference>